<dbReference type="Pfam" id="PF00169">
    <property type="entry name" value="PH"/>
    <property type="match status" value="1"/>
</dbReference>
<proteinExistence type="predicted"/>
<dbReference type="SMART" id="SM00233">
    <property type="entry name" value="PH"/>
    <property type="match status" value="1"/>
</dbReference>
<dbReference type="EMBL" id="BDIP01002404">
    <property type="protein sequence ID" value="GIQ86248.1"/>
    <property type="molecule type" value="Genomic_DNA"/>
</dbReference>
<dbReference type="AlphaFoldDB" id="A0A9K3GKJ3"/>
<name>A0A9K3GKJ3_9EUKA</name>
<gene>
    <name evidence="2" type="ORF">KIPB_008066</name>
</gene>
<dbReference type="InterPro" id="IPR026088">
    <property type="entry name" value="Niban-like"/>
</dbReference>
<feature type="non-terminal residue" evidence="2">
    <location>
        <position position="484"/>
    </location>
</feature>
<keyword evidence="3" id="KW-1185">Reference proteome</keyword>
<protein>
    <submittedName>
        <fullName evidence="2">Niban-like protein</fullName>
    </submittedName>
</protein>
<feature type="domain" description="PH" evidence="1">
    <location>
        <begin position="71"/>
        <end position="173"/>
    </location>
</feature>
<evidence type="ECO:0000259" key="1">
    <source>
        <dbReference type="PROSITE" id="PS50003"/>
    </source>
</evidence>
<dbReference type="Gene3D" id="2.30.29.30">
    <property type="entry name" value="Pleckstrin-homology domain (PH domain)/Phosphotyrosine-binding domain (PTB)"/>
    <property type="match status" value="1"/>
</dbReference>
<dbReference type="SUPFAM" id="SSF50729">
    <property type="entry name" value="PH domain-like"/>
    <property type="match status" value="1"/>
</dbReference>
<dbReference type="InterPro" id="IPR001849">
    <property type="entry name" value="PH_domain"/>
</dbReference>
<accession>A0A9K3GKJ3</accession>
<dbReference type="PANTHER" id="PTHR14392">
    <property type="entry name" value="NIBAN FAMILY MEMBER"/>
    <property type="match status" value="1"/>
</dbReference>
<comment type="caution">
    <text evidence="2">The sequence shown here is derived from an EMBL/GenBank/DDBJ whole genome shotgun (WGS) entry which is preliminary data.</text>
</comment>
<evidence type="ECO:0000313" key="2">
    <source>
        <dbReference type="EMBL" id="GIQ86248.1"/>
    </source>
</evidence>
<organism evidence="2 3">
    <name type="scientific">Kipferlia bialata</name>
    <dbReference type="NCBI Taxonomy" id="797122"/>
    <lineage>
        <taxon>Eukaryota</taxon>
        <taxon>Metamonada</taxon>
        <taxon>Carpediemonas-like organisms</taxon>
        <taxon>Kipferlia</taxon>
    </lineage>
</organism>
<sequence>MSLNDMLREKGPAAQQPGMEAAKEMIKDMLGYFTKKYLETFTLNLVAHVKQELQELPPPDYQLLEADPDTEPLMQGWITKQGGTVKNWKKRYALMRPDYSIEYYVDVPAEGKKNKQKGTIYPCGYTLVEEPEHMEEKPLCLCLSHKRRRSYFFAPESEEDKKEWLKVLRVAVDNANPPVEKDPVLNKTFKEAYRYTRWYGRSYGWYRIDCDEGTLLGELINDCVIRDLADDLFRTLPSNPKMRQIAKKKMDDILAKMIISSVDSMFKGLKKQVAELKETLEPNHVAELKETLDLNHVAELKETLEPKMRELMSPIVRDPLKPHLDNFVVPALAKVLKVIVRPVDQAFESFLKEWDKRTEEVVKRVKAEGKDGLHKACHSTGSNYFYWSYWGGLREPCYKLDEMREPVDVLGEIVSHVRSYQFVSAAYSMMKELARKAYFTVEIETMGHLKRGSQINAAVVEAVEETKRRLIHDTQMYMHQYLFD</sequence>
<dbReference type="PANTHER" id="PTHR14392:SF8">
    <property type="entry name" value="PH DOMAIN-CONTAINING PROTEIN DDB_G0267786"/>
    <property type="match status" value="1"/>
</dbReference>
<dbReference type="OrthoDB" id="43122at2759"/>
<dbReference type="PROSITE" id="PS50003">
    <property type="entry name" value="PH_DOMAIN"/>
    <property type="match status" value="1"/>
</dbReference>
<evidence type="ECO:0000313" key="3">
    <source>
        <dbReference type="Proteomes" id="UP000265618"/>
    </source>
</evidence>
<reference evidence="2 3" key="1">
    <citation type="journal article" date="2018" name="PLoS ONE">
        <title>The draft genome of Kipferlia bialata reveals reductive genome evolution in fornicate parasites.</title>
        <authorList>
            <person name="Tanifuji G."/>
            <person name="Takabayashi S."/>
            <person name="Kume K."/>
            <person name="Takagi M."/>
            <person name="Nakayama T."/>
            <person name="Kamikawa R."/>
            <person name="Inagaki Y."/>
            <person name="Hashimoto T."/>
        </authorList>
    </citation>
    <scope>NUCLEOTIDE SEQUENCE [LARGE SCALE GENOMIC DNA]</scope>
    <source>
        <strain evidence="2">NY0173</strain>
    </source>
</reference>
<dbReference type="InterPro" id="IPR011993">
    <property type="entry name" value="PH-like_dom_sf"/>
</dbReference>
<dbReference type="Proteomes" id="UP000265618">
    <property type="component" value="Unassembled WGS sequence"/>
</dbReference>